<organism evidence="1">
    <name type="scientific">Bactrocera dorsalis</name>
    <name type="common">Oriental fruit fly</name>
    <name type="synonym">Dacus dorsalis</name>
    <dbReference type="NCBI Taxonomy" id="27457"/>
    <lineage>
        <taxon>Eukaryota</taxon>
        <taxon>Metazoa</taxon>
        <taxon>Ecdysozoa</taxon>
        <taxon>Arthropoda</taxon>
        <taxon>Hexapoda</taxon>
        <taxon>Insecta</taxon>
        <taxon>Pterygota</taxon>
        <taxon>Neoptera</taxon>
        <taxon>Endopterygota</taxon>
        <taxon>Diptera</taxon>
        <taxon>Brachycera</taxon>
        <taxon>Muscomorpha</taxon>
        <taxon>Tephritoidea</taxon>
        <taxon>Tephritidae</taxon>
        <taxon>Bactrocera</taxon>
        <taxon>Bactrocera</taxon>
    </lineage>
</organism>
<proteinExistence type="predicted"/>
<name>A0A034WHP4_BACDO</name>
<dbReference type="AlphaFoldDB" id="A0A034WHP4"/>
<evidence type="ECO:0000313" key="1">
    <source>
        <dbReference type="EMBL" id="JAC53278.1"/>
    </source>
</evidence>
<sequence>TFISRKCIEFIEQILKNILSQSTMAAAVPETPQLVKVKLIPAESLEERKRHIVANVVLEGRTSVVPYIDDAVSLSKVAQKQLLDATAVPKRSHKRLRFYSVGPRTYHTKCPLCQQYGDAAVMRAAGLKDATCCLSTLSCFFPIFWLCCICTWCGCNREWTTKGIYCSKCGGKLGIQQRPK</sequence>
<accession>A0A034WHP4</accession>
<dbReference type="EMBL" id="GAKP01005674">
    <property type="protein sequence ID" value="JAC53278.1"/>
    <property type="molecule type" value="Transcribed_RNA"/>
</dbReference>
<reference evidence="1" key="1">
    <citation type="journal article" date="2014" name="BMC Genomics">
        <title>Characterizing the developmental transcriptome of the oriental fruit fly, Bactrocera dorsalis (Diptera: Tephritidae) through comparative genomic analysis with Drosophila melanogaster utilizing modENCODE datasets.</title>
        <authorList>
            <person name="Geib S.M."/>
            <person name="Calla B."/>
            <person name="Hall B."/>
            <person name="Hou S."/>
            <person name="Manoukis N.C."/>
        </authorList>
    </citation>
    <scope>NUCLEOTIDE SEQUENCE</scope>
    <source>
        <strain evidence="1">Punador</strain>
    </source>
</reference>
<feature type="non-terminal residue" evidence="1">
    <location>
        <position position="1"/>
    </location>
</feature>
<evidence type="ECO:0008006" key="2">
    <source>
        <dbReference type="Google" id="ProtNLM"/>
    </source>
</evidence>
<protein>
    <recommendedName>
        <fullName evidence="2">LITAF domain-containing protein</fullName>
    </recommendedName>
</protein>
<dbReference type="OrthoDB" id="8031146at2759"/>